<dbReference type="InterPro" id="IPR039518">
    <property type="entry name" value="WhiA_LAGLIDADG_dom"/>
</dbReference>
<keyword evidence="9" id="KW-1185">Reference proteome</keyword>
<evidence type="ECO:0000259" key="7">
    <source>
        <dbReference type="Pfam" id="PF14527"/>
    </source>
</evidence>
<accession>A0A1M6LYF0</accession>
<proteinExistence type="inferred from homology"/>
<dbReference type="GO" id="GO:0003677">
    <property type="term" value="F:DNA binding"/>
    <property type="evidence" value="ECO:0007669"/>
    <property type="project" value="UniProtKB-UniRule"/>
</dbReference>
<evidence type="ECO:0000259" key="5">
    <source>
        <dbReference type="Pfam" id="PF02650"/>
    </source>
</evidence>
<keyword evidence="3 4" id="KW-0131">Cell cycle</keyword>
<evidence type="ECO:0000256" key="1">
    <source>
        <dbReference type="ARBA" id="ARBA00022618"/>
    </source>
</evidence>
<keyword evidence="1 4" id="KW-0132">Cell division</keyword>
<dbReference type="Pfam" id="PF14527">
    <property type="entry name" value="LAGLIDADG_WhiA"/>
    <property type="match status" value="1"/>
</dbReference>
<dbReference type="SUPFAM" id="SSF55608">
    <property type="entry name" value="Homing endonucleases"/>
    <property type="match status" value="1"/>
</dbReference>
<name>A0A1M6LYF0_9FIRM</name>
<comment type="similarity">
    <text evidence="4">Belongs to the WhiA family.</text>
</comment>
<dbReference type="NCBIfam" id="TIGR00647">
    <property type="entry name" value="DNA_bind_WhiA"/>
    <property type="match status" value="1"/>
</dbReference>
<dbReference type="EMBL" id="FRAH01000005">
    <property type="protein sequence ID" value="SHJ76214.1"/>
    <property type="molecule type" value="Genomic_DNA"/>
</dbReference>
<evidence type="ECO:0000256" key="2">
    <source>
        <dbReference type="ARBA" id="ARBA00023125"/>
    </source>
</evidence>
<dbReference type="Gene3D" id="3.10.28.10">
    <property type="entry name" value="Homing endonucleases"/>
    <property type="match status" value="1"/>
</dbReference>
<dbReference type="InterPro" id="IPR003802">
    <property type="entry name" value="Sporulation_regulator_WhiA"/>
</dbReference>
<dbReference type="Pfam" id="PF02650">
    <property type="entry name" value="HTH_WhiA"/>
    <property type="match status" value="1"/>
</dbReference>
<feature type="domain" description="Sporulation transcription regulator WhiA N-terminal" evidence="6">
    <location>
        <begin position="25"/>
        <end position="110"/>
    </location>
</feature>
<evidence type="ECO:0000259" key="6">
    <source>
        <dbReference type="Pfam" id="PF10298"/>
    </source>
</evidence>
<organism evidence="8 9">
    <name type="scientific">Anaerotignum lactatifermentans DSM 14214</name>
    <dbReference type="NCBI Taxonomy" id="1121323"/>
    <lineage>
        <taxon>Bacteria</taxon>
        <taxon>Bacillati</taxon>
        <taxon>Bacillota</taxon>
        <taxon>Clostridia</taxon>
        <taxon>Lachnospirales</taxon>
        <taxon>Anaerotignaceae</taxon>
        <taxon>Anaerotignum</taxon>
    </lineage>
</organism>
<evidence type="ECO:0000313" key="9">
    <source>
        <dbReference type="Proteomes" id="UP000183975"/>
    </source>
</evidence>
<evidence type="ECO:0000313" key="8">
    <source>
        <dbReference type="EMBL" id="SHJ76214.1"/>
    </source>
</evidence>
<evidence type="ECO:0000256" key="4">
    <source>
        <dbReference type="HAMAP-Rule" id="MF_01420"/>
    </source>
</evidence>
<dbReference type="HAMAP" id="MF_01420">
    <property type="entry name" value="HTH_type_WhiA"/>
    <property type="match status" value="1"/>
</dbReference>
<dbReference type="GO" id="GO:0051301">
    <property type="term" value="P:cell division"/>
    <property type="evidence" value="ECO:0007669"/>
    <property type="project" value="UniProtKB-UniRule"/>
</dbReference>
<dbReference type="GO" id="GO:0043937">
    <property type="term" value="P:regulation of sporulation"/>
    <property type="evidence" value="ECO:0007669"/>
    <property type="project" value="InterPro"/>
</dbReference>
<feature type="domain" description="WhiA LAGLIDADG-like" evidence="7">
    <location>
        <begin position="135"/>
        <end position="226"/>
    </location>
</feature>
<dbReference type="InterPro" id="IPR018478">
    <property type="entry name" value="Sporu_reg_WhiA_N_dom"/>
</dbReference>
<dbReference type="PANTHER" id="PTHR37307:SF1">
    <property type="entry name" value="CELL DIVISION PROTEIN WHIA-RELATED"/>
    <property type="match status" value="1"/>
</dbReference>
<dbReference type="InterPro" id="IPR023054">
    <property type="entry name" value="Sporulation_regulator_WhiA_C"/>
</dbReference>
<dbReference type="AlphaFoldDB" id="A0A1M6LYF0"/>
<dbReference type="InterPro" id="IPR027434">
    <property type="entry name" value="Homing_endonucl"/>
</dbReference>
<sequence>MTETTNLSFSYKVKEELSAHFGNARHCQIAELSAIVNICGGIASFGKTFCLKIQTENFLVAKKCFTLLQNTFNIRVDISVRSGGKRRRIYLLLIRNAFDAARVLMATGILHKDREQTVTFDRIYPPVTAAVCCRRAYLRGAFLASGSVNNPEKNYHLEFVVNSLLLAADLQEMVNSFGLEAKTVTRKDHEVIYLKEGEQIVDLLNVMEAHLALMELENVRIVKEMRNDINRKVNCETANLNKVVGAAVKQLEDIMFIQSTMGLQKLPPQLAELAEARLQYPEKSLKELGSCLSEPLGKSGVNHRLRKISAIAETLREGKGEGK</sequence>
<dbReference type="Pfam" id="PF10298">
    <property type="entry name" value="WhiA_N"/>
    <property type="match status" value="1"/>
</dbReference>
<feature type="domain" description="Sporulation regulator WhiA C-terminal" evidence="5">
    <location>
        <begin position="229"/>
        <end position="312"/>
    </location>
</feature>
<dbReference type="Proteomes" id="UP000183975">
    <property type="component" value="Unassembled WGS sequence"/>
</dbReference>
<evidence type="ECO:0000256" key="3">
    <source>
        <dbReference type="ARBA" id="ARBA00023306"/>
    </source>
</evidence>
<gene>
    <name evidence="4" type="primary">whiA</name>
    <name evidence="8" type="ORF">SAMN02745138_00467</name>
</gene>
<dbReference type="PANTHER" id="PTHR37307">
    <property type="entry name" value="CELL DIVISION PROTEIN WHIA-RELATED"/>
    <property type="match status" value="1"/>
</dbReference>
<comment type="function">
    <text evidence="4">Involved in cell division and chromosome segregation.</text>
</comment>
<protein>
    <recommendedName>
        <fullName evidence="4">Probable cell division protein WhiA</fullName>
    </recommendedName>
</protein>
<reference evidence="8 9" key="1">
    <citation type="submission" date="2016-11" db="EMBL/GenBank/DDBJ databases">
        <authorList>
            <person name="Jaros S."/>
            <person name="Januszkiewicz K."/>
            <person name="Wedrychowicz H."/>
        </authorList>
    </citation>
    <scope>NUCLEOTIDE SEQUENCE [LARGE SCALE GENOMIC DNA]</scope>
    <source>
        <strain evidence="8 9">DSM 14214</strain>
    </source>
</reference>
<keyword evidence="2 4" id="KW-0238">DNA-binding</keyword>